<feature type="transmembrane region" description="Helical" evidence="3">
    <location>
        <begin position="45"/>
        <end position="69"/>
    </location>
</feature>
<dbReference type="InterPro" id="IPR036734">
    <property type="entry name" value="Neur_chan_lig-bd_sf"/>
</dbReference>
<evidence type="ECO:0000256" key="1">
    <source>
        <dbReference type="ARBA" id="ARBA00004141"/>
    </source>
</evidence>
<comment type="subcellular location">
    <subcellularLocation>
        <location evidence="1">Membrane</location>
        <topology evidence="1">Multi-pass membrane protein</topology>
    </subcellularLocation>
</comment>
<accession>A0A7M5X2P7</accession>
<dbReference type="Pfam" id="PF02932">
    <property type="entry name" value="Neur_chan_memb"/>
    <property type="match status" value="1"/>
</dbReference>
<evidence type="ECO:0000256" key="2">
    <source>
        <dbReference type="SAM" id="MobiDB-lite"/>
    </source>
</evidence>
<dbReference type="GO" id="GO:0005230">
    <property type="term" value="F:extracellular ligand-gated monoatomic ion channel activity"/>
    <property type="evidence" value="ECO:0007669"/>
    <property type="project" value="InterPro"/>
</dbReference>
<reference evidence="5" key="1">
    <citation type="submission" date="2021-01" db="UniProtKB">
        <authorList>
            <consortium name="EnsemblMetazoa"/>
        </authorList>
    </citation>
    <scope>IDENTIFICATION</scope>
</reference>
<evidence type="ECO:0000259" key="4">
    <source>
        <dbReference type="Pfam" id="PF02932"/>
    </source>
</evidence>
<dbReference type="OrthoDB" id="5975154at2759"/>
<dbReference type="InterPro" id="IPR038050">
    <property type="entry name" value="Neuro_actylchol_rec"/>
</dbReference>
<dbReference type="GO" id="GO:0004888">
    <property type="term" value="F:transmembrane signaling receptor activity"/>
    <property type="evidence" value="ECO:0007669"/>
    <property type="project" value="InterPro"/>
</dbReference>
<keyword evidence="6" id="KW-1185">Reference proteome</keyword>
<feature type="domain" description="Neurotransmitter-gated ion-channel transmembrane" evidence="4">
    <location>
        <begin position="52"/>
        <end position="222"/>
    </location>
</feature>
<dbReference type="Gene3D" id="1.20.58.390">
    <property type="entry name" value="Neurotransmitter-gated ion-channel transmembrane domain"/>
    <property type="match status" value="1"/>
</dbReference>
<keyword evidence="3" id="KW-1133">Transmembrane helix</keyword>
<dbReference type="PANTHER" id="PTHR18945">
    <property type="entry name" value="NEUROTRANSMITTER GATED ION CHANNEL"/>
    <property type="match status" value="1"/>
</dbReference>
<evidence type="ECO:0000313" key="6">
    <source>
        <dbReference type="Proteomes" id="UP000594262"/>
    </source>
</evidence>
<dbReference type="AlphaFoldDB" id="A0A7M5X2P7"/>
<dbReference type="SUPFAM" id="SSF90112">
    <property type="entry name" value="Neurotransmitter-gated ion-channel transmembrane pore"/>
    <property type="match status" value="1"/>
</dbReference>
<keyword evidence="3" id="KW-0472">Membrane</keyword>
<dbReference type="InterPro" id="IPR006201">
    <property type="entry name" value="Neur_channel"/>
</dbReference>
<dbReference type="Proteomes" id="UP000594262">
    <property type="component" value="Unplaced"/>
</dbReference>
<evidence type="ECO:0000256" key="3">
    <source>
        <dbReference type="SAM" id="Phobius"/>
    </source>
</evidence>
<dbReference type="EnsemblMetazoa" id="CLYHEMT016094.1">
    <property type="protein sequence ID" value="CLYHEMP016094.1"/>
    <property type="gene ID" value="CLYHEMG016094"/>
</dbReference>
<evidence type="ECO:0000313" key="5">
    <source>
        <dbReference type="EnsemblMetazoa" id="CLYHEMP016094.1"/>
    </source>
</evidence>
<proteinExistence type="predicted"/>
<sequence>LGSYSEHSEWTIENAYLKRNVLYYGCCPEPYPDVTAEFTLKRKPLFYVLNLLLPMIFIGVLTLLAFFLPAESGERISFAVTLMLALTVFMLIVADMIPANSEIVPMLGIFFTCVMIEMVLMVFAMCYTLNLHFKEPNAENRIGKWTRAIVYNRLAIYLGVRKRDEEFANANGWSTARKYANGNGPYEEDGFEDVAANKNVVRFTGLNHNDKSDFEKESTSTKLMKKSRQSS</sequence>
<feature type="compositionally biased region" description="Basic and acidic residues" evidence="2">
    <location>
        <begin position="208"/>
        <end position="219"/>
    </location>
</feature>
<dbReference type="CDD" id="cd19051">
    <property type="entry name" value="LGIC_TM_cation"/>
    <property type="match status" value="1"/>
</dbReference>
<dbReference type="InterPro" id="IPR036719">
    <property type="entry name" value="Neuro-gated_channel_TM_sf"/>
</dbReference>
<feature type="transmembrane region" description="Helical" evidence="3">
    <location>
        <begin position="103"/>
        <end position="127"/>
    </location>
</feature>
<dbReference type="InterPro" id="IPR006029">
    <property type="entry name" value="Neurotrans-gated_channel_TM"/>
</dbReference>
<protein>
    <recommendedName>
        <fullName evidence="4">Neurotransmitter-gated ion-channel transmembrane domain-containing protein</fullName>
    </recommendedName>
</protein>
<organism evidence="5 6">
    <name type="scientific">Clytia hemisphaerica</name>
    <dbReference type="NCBI Taxonomy" id="252671"/>
    <lineage>
        <taxon>Eukaryota</taxon>
        <taxon>Metazoa</taxon>
        <taxon>Cnidaria</taxon>
        <taxon>Hydrozoa</taxon>
        <taxon>Hydroidolina</taxon>
        <taxon>Leptothecata</taxon>
        <taxon>Obeliida</taxon>
        <taxon>Clytiidae</taxon>
        <taxon>Clytia</taxon>
    </lineage>
</organism>
<dbReference type="FunFam" id="1.20.58.390:FF:000043">
    <property type="entry name" value="AcetylCholine Receptor"/>
    <property type="match status" value="1"/>
</dbReference>
<dbReference type="Gene3D" id="2.70.170.10">
    <property type="entry name" value="Neurotransmitter-gated ion-channel ligand-binding domain"/>
    <property type="match status" value="1"/>
</dbReference>
<dbReference type="GO" id="GO:0016020">
    <property type="term" value="C:membrane"/>
    <property type="evidence" value="ECO:0007669"/>
    <property type="project" value="UniProtKB-SubCell"/>
</dbReference>
<keyword evidence="3" id="KW-0812">Transmembrane</keyword>
<feature type="region of interest" description="Disordered" evidence="2">
    <location>
        <begin position="208"/>
        <end position="231"/>
    </location>
</feature>
<name>A0A7M5X2P7_9CNID</name>
<dbReference type="SUPFAM" id="SSF63712">
    <property type="entry name" value="Nicotinic receptor ligand binding domain-like"/>
    <property type="match status" value="1"/>
</dbReference>
<feature type="transmembrane region" description="Helical" evidence="3">
    <location>
        <begin position="76"/>
        <end position="97"/>
    </location>
</feature>